<evidence type="ECO:0000313" key="5">
    <source>
        <dbReference type="EMBL" id="QQW50499.1"/>
    </source>
</evidence>
<dbReference type="GeneID" id="67154438"/>
<dbReference type="Pfam" id="PF02531">
    <property type="entry name" value="PsaD"/>
    <property type="match status" value="1"/>
</dbReference>
<geneLocation type="plastid" evidence="5"/>
<evidence type="ECO:0000256" key="2">
    <source>
        <dbReference type="ARBA" id="ARBA00022531"/>
    </source>
</evidence>
<keyword evidence="4" id="KW-0793">Thylakoid</keyword>
<dbReference type="GO" id="GO:0009538">
    <property type="term" value="C:photosystem I reaction center"/>
    <property type="evidence" value="ECO:0007669"/>
    <property type="project" value="UniProtKB-UniRule"/>
</dbReference>
<dbReference type="RefSeq" id="YP_010152792.1">
    <property type="nucleotide sequence ID" value="NC_057170.1"/>
</dbReference>
<evidence type="ECO:0000256" key="1">
    <source>
        <dbReference type="ARBA" id="ARBA00009926"/>
    </source>
</evidence>
<keyword evidence="2 4" id="KW-0602">Photosynthesis</keyword>
<dbReference type="EMBL" id="MT859097">
    <property type="protein sequence ID" value="QQW50453.1"/>
    <property type="molecule type" value="Genomic_DNA"/>
</dbReference>
<dbReference type="PANTHER" id="PTHR31982">
    <property type="entry name" value="PHOTOSYSTEM I REACTION CENTER SUBUNIT II-1, CHLOROPLASTIC-RELATED"/>
    <property type="match status" value="1"/>
</dbReference>
<evidence type="ECO:0000256" key="4">
    <source>
        <dbReference type="RuleBase" id="RU368104"/>
    </source>
</evidence>
<evidence type="ECO:0000256" key="3">
    <source>
        <dbReference type="ARBA" id="ARBA00022836"/>
    </source>
</evidence>
<proteinExistence type="inferred from homology"/>
<comment type="similarity">
    <text evidence="1 4">Belongs to the PsaD family.</text>
</comment>
<dbReference type="GeneID" id="67154368"/>
<organism evidence="5">
    <name type="scientific">Olisthodiscus luteus</name>
    <name type="common">Marine phytoflagellate</name>
    <dbReference type="NCBI Taxonomy" id="83000"/>
    <lineage>
        <taxon>Eukaryota</taxon>
        <taxon>Sar</taxon>
        <taxon>Stramenopiles</taxon>
        <taxon>Ochrophyta</taxon>
        <taxon>Olisthodiscophyceae</taxon>
        <taxon>Olisthodiscaceae</taxon>
        <taxon>Olisthodiscus</taxon>
    </lineage>
</organism>
<keyword evidence="3 4" id="KW-0603">Photosystem I</keyword>
<comment type="subcellular location">
    <subcellularLocation>
        <location evidence="4">Plastid</location>
        <location evidence="4">Chloroplast thylakoid membrane</location>
        <topology evidence="4">Peripheral membrane protein</topology>
        <orientation evidence="4">Stromal side</orientation>
    </subcellularLocation>
</comment>
<dbReference type="GO" id="GO:0015979">
    <property type="term" value="P:photosynthesis"/>
    <property type="evidence" value="ECO:0007669"/>
    <property type="project" value="UniProtKB-UniRule"/>
</dbReference>
<dbReference type="PANTHER" id="PTHR31982:SF5">
    <property type="entry name" value="PHOTOSYSTEM I REACTION CENTER SUBUNIT II, CHLOROPLASTIC"/>
    <property type="match status" value="1"/>
</dbReference>
<sequence>MGTNLDLQSPIFLGSTGGWLSYAEKQEKYIIVWTSEKESFFELPTGGVAKMQNGENAIYFARKEQCLALGTQLRSSRISNYRIYRIFPNNEVQFLHPKDGTFPEKVNSGRKAVGARNFSIGKNPNPILVKFTGSPTYEV</sequence>
<gene>
    <name evidence="5" type="primary">psaD</name>
</gene>
<protein>
    <recommendedName>
        <fullName evidence="4">Photosystem I reaction center subunit II</fullName>
    </recommendedName>
</protein>
<comment type="function">
    <text evidence="4">PsaD can form complexes with ferredoxin and ferredoxin-oxidoreductase in photosystem I (PS I) reaction center.</text>
</comment>
<dbReference type="Gene3D" id="3.30.1470.10">
    <property type="entry name" value="Photosystem I PsaD, reaction center subunit II"/>
    <property type="match status" value="1"/>
</dbReference>
<dbReference type="SUPFAM" id="SSF64234">
    <property type="entry name" value="Photosystem I subunit PsaD"/>
    <property type="match status" value="1"/>
</dbReference>
<dbReference type="InterPro" id="IPR003685">
    <property type="entry name" value="PsaD"/>
</dbReference>
<dbReference type="AlphaFoldDB" id="A0A7U0QFW6"/>
<keyword evidence="5" id="KW-0934">Plastid</keyword>
<dbReference type="InterPro" id="IPR036579">
    <property type="entry name" value="PsaD_sf"/>
</dbReference>
<accession>A0A7U0QFW6</accession>
<name>A0A7U0QFW6_OLILU</name>
<dbReference type="EMBL" id="MT859097">
    <property type="protein sequence ID" value="QQW50499.1"/>
    <property type="molecule type" value="Genomic_DNA"/>
</dbReference>
<dbReference type="GO" id="GO:0009535">
    <property type="term" value="C:chloroplast thylakoid membrane"/>
    <property type="evidence" value="ECO:0007669"/>
    <property type="project" value="UniProtKB-SubCell"/>
</dbReference>
<reference evidence="5" key="1">
    <citation type="journal article" date="2021" name="J. Phycol.">
        <title>Olisthodiscus represents a new class of Ochrophyta.</title>
        <authorList>
            <person name="Barcyte D."/>
            <person name="Eikrem W."/>
            <person name="Engesmo A."/>
            <person name="Seoane S."/>
            <person name="Wohlmann J."/>
            <person name="Horak A."/>
            <person name="Yurchenko T."/>
            <person name="Elias M."/>
        </authorList>
    </citation>
    <scope>NUCLEOTIDE SEQUENCE</scope>
    <source>
        <strain evidence="5">K-0444</strain>
    </source>
</reference>
<dbReference type="RefSeq" id="YP_010152838.1">
    <property type="nucleotide sequence ID" value="NC_057170.1"/>
</dbReference>